<keyword evidence="2 4" id="KW-0520">NAD</keyword>
<feature type="domain" description="Lactate/malate dehydrogenase N-terminal" evidence="6">
    <location>
        <begin position="16"/>
        <end position="158"/>
    </location>
</feature>
<dbReference type="InterPro" id="IPR022383">
    <property type="entry name" value="Lactate/malate_DH_C"/>
</dbReference>
<evidence type="ECO:0000256" key="5">
    <source>
        <dbReference type="RuleBase" id="RU003369"/>
    </source>
</evidence>
<dbReference type="InterPro" id="IPR001236">
    <property type="entry name" value="Lactate/malate_DH_N"/>
</dbReference>
<dbReference type="Proteomes" id="UP000054342">
    <property type="component" value="Unassembled WGS sequence"/>
</dbReference>
<dbReference type="PRINTS" id="PR00086">
    <property type="entry name" value="LLDHDRGNASE"/>
</dbReference>
<dbReference type="AlphaFoldDB" id="A0A0D2CQ81"/>
<evidence type="ECO:0000259" key="7">
    <source>
        <dbReference type="Pfam" id="PF02866"/>
    </source>
</evidence>
<dbReference type="SUPFAM" id="SSF51735">
    <property type="entry name" value="NAD(P)-binding Rossmann-fold domains"/>
    <property type="match status" value="1"/>
</dbReference>
<dbReference type="STRING" id="348802.A0A0D2CQ81"/>
<dbReference type="SUPFAM" id="SSF56327">
    <property type="entry name" value="LDH C-terminal domain-like"/>
    <property type="match status" value="1"/>
</dbReference>
<evidence type="ECO:0000259" key="6">
    <source>
        <dbReference type="Pfam" id="PF00056"/>
    </source>
</evidence>
<evidence type="ECO:0000313" key="8">
    <source>
        <dbReference type="EMBL" id="KIW52127.1"/>
    </source>
</evidence>
<protein>
    <submittedName>
        <fullName evidence="8">L-lactate dehydrogenase</fullName>
    </submittedName>
</protein>
<dbReference type="Gene3D" id="3.40.50.720">
    <property type="entry name" value="NAD(P)-binding Rossmann-like Domain"/>
    <property type="match status" value="1"/>
</dbReference>
<feature type="binding site" evidence="4">
    <location>
        <position position="111"/>
    </location>
    <ligand>
        <name>NAD(+)</name>
        <dbReference type="ChEBI" id="CHEBI:57540"/>
    </ligand>
</feature>
<dbReference type="Pfam" id="PF00056">
    <property type="entry name" value="Ldh_1_N"/>
    <property type="match status" value="1"/>
</dbReference>
<dbReference type="InterPro" id="IPR001557">
    <property type="entry name" value="L-lactate/malate_DH"/>
</dbReference>
<dbReference type="GO" id="GO:0006089">
    <property type="term" value="P:lactate metabolic process"/>
    <property type="evidence" value="ECO:0007669"/>
    <property type="project" value="TreeGrafter"/>
</dbReference>
<dbReference type="InterPro" id="IPR036291">
    <property type="entry name" value="NAD(P)-bd_dom_sf"/>
</dbReference>
<evidence type="ECO:0000256" key="3">
    <source>
        <dbReference type="PIRSR" id="PIRSR000102-1"/>
    </source>
</evidence>
<proteinExistence type="inferred from homology"/>
<dbReference type="GO" id="GO:0004459">
    <property type="term" value="F:L-lactate dehydrogenase (NAD+) activity"/>
    <property type="evidence" value="ECO:0007669"/>
    <property type="project" value="TreeGrafter"/>
</dbReference>
<evidence type="ECO:0000313" key="9">
    <source>
        <dbReference type="Proteomes" id="UP000054342"/>
    </source>
</evidence>
<dbReference type="CDD" id="cd00300">
    <property type="entry name" value="LDH_like"/>
    <property type="match status" value="1"/>
</dbReference>
<name>A0A0D2CQ81_9EURO</name>
<dbReference type="InterPro" id="IPR015955">
    <property type="entry name" value="Lactate_DH/Glyco_Ohase_4_C"/>
</dbReference>
<dbReference type="HOGENOM" id="CLU_045401_1_2_1"/>
<accession>A0A0D2CQ81</accession>
<dbReference type="Pfam" id="PF02866">
    <property type="entry name" value="Ldh_1_C"/>
    <property type="match status" value="1"/>
</dbReference>
<dbReference type="Gene3D" id="3.90.110.10">
    <property type="entry name" value="Lactate dehydrogenase/glycoside hydrolase, family 4, C-terminal"/>
    <property type="match status" value="1"/>
</dbReference>
<dbReference type="PANTHER" id="PTHR43128:SF16">
    <property type="entry name" value="L-LACTATE DEHYDROGENASE"/>
    <property type="match status" value="1"/>
</dbReference>
<reference evidence="8 9" key="1">
    <citation type="submission" date="2015-01" db="EMBL/GenBank/DDBJ databases">
        <title>The Genome Sequence of Exophiala xenobiotica CBS118157.</title>
        <authorList>
            <consortium name="The Broad Institute Genomics Platform"/>
            <person name="Cuomo C."/>
            <person name="de Hoog S."/>
            <person name="Gorbushina A."/>
            <person name="Stielow B."/>
            <person name="Teixiera M."/>
            <person name="Abouelleil A."/>
            <person name="Chapman S.B."/>
            <person name="Priest M."/>
            <person name="Young S.K."/>
            <person name="Wortman J."/>
            <person name="Nusbaum C."/>
            <person name="Birren B."/>
        </authorList>
    </citation>
    <scope>NUCLEOTIDE SEQUENCE [LARGE SCALE GENOMIC DNA]</scope>
    <source>
        <strain evidence="8 9">CBS 118157</strain>
    </source>
</reference>
<evidence type="ECO:0000256" key="4">
    <source>
        <dbReference type="PIRSR" id="PIRSR000102-3"/>
    </source>
</evidence>
<evidence type="ECO:0000256" key="1">
    <source>
        <dbReference type="ARBA" id="ARBA00023002"/>
    </source>
</evidence>
<evidence type="ECO:0000256" key="2">
    <source>
        <dbReference type="ARBA" id="ARBA00023027"/>
    </source>
</evidence>
<feature type="active site" description="Proton acceptor" evidence="3">
    <location>
        <position position="191"/>
    </location>
</feature>
<feature type="binding site" evidence="4">
    <location>
        <begin position="21"/>
        <end position="26"/>
    </location>
    <ligand>
        <name>NAD(+)</name>
        <dbReference type="ChEBI" id="CHEBI:57540"/>
    </ligand>
</feature>
<sequence length="326" mass="34640">MEPPPMDPEVATSRSQIAILGAGSVGSAIALCLILNPVASEVLLVDPNTALRDAQVKDLEDATTYHGTVGGGGVRVRAATHKEAGQCDIVVISAGAKQRHGETRTDLLGRNLAILKSATNDMKPFRKDTVILTVANPVDILTFFCQKFSGLPQEQVIGSGTFLDTARLRGILAAKVGVDASSVDAYVLGEHGESQMVAWSCVTVGAMPLHQCLLPGTDLDRKAIALETKDKAAKIIEAKGATAYGIGALSAAICKSILFDQRIVRPISHWIDDLGCCLSLPVILGRKGIVRSLSMPLNKEERDLLDKSADLLKELIVEAEQTQQQA</sequence>
<dbReference type="OrthoDB" id="6270329at2759"/>
<keyword evidence="1 5" id="KW-0560">Oxidoreductase</keyword>
<comment type="similarity">
    <text evidence="5">Belongs to the LDH/MDH superfamily.</text>
</comment>
<dbReference type="RefSeq" id="XP_013312711.1">
    <property type="nucleotide sequence ID" value="XM_013457257.1"/>
</dbReference>
<feature type="binding site" evidence="4">
    <location>
        <position position="46"/>
    </location>
    <ligand>
        <name>NAD(+)</name>
        <dbReference type="ChEBI" id="CHEBI:57540"/>
    </ligand>
</feature>
<gene>
    <name evidence="8" type="ORF">PV05_07792</name>
</gene>
<dbReference type="EMBL" id="KN847321">
    <property type="protein sequence ID" value="KIW52127.1"/>
    <property type="molecule type" value="Genomic_DNA"/>
</dbReference>
<organism evidence="8 9">
    <name type="scientific">Exophiala xenobiotica</name>
    <dbReference type="NCBI Taxonomy" id="348802"/>
    <lineage>
        <taxon>Eukaryota</taxon>
        <taxon>Fungi</taxon>
        <taxon>Dikarya</taxon>
        <taxon>Ascomycota</taxon>
        <taxon>Pezizomycotina</taxon>
        <taxon>Eurotiomycetes</taxon>
        <taxon>Chaetothyriomycetidae</taxon>
        <taxon>Chaetothyriales</taxon>
        <taxon>Herpotrichiellaceae</taxon>
        <taxon>Exophiala</taxon>
    </lineage>
</organism>
<dbReference type="PANTHER" id="PTHR43128">
    <property type="entry name" value="L-2-HYDROXYCARBOXYLATE DEHYDROGENASE (NAD(P)(+))"/>
    <property type="match status" value="1"/>
</dbReference>
<feature type="domain" description="Lactate/malate dehydrogenase C-terminal" evidence="7">
    <location>
        <begin position="161"/>
        <end position="321"/>
    </location>
</feature>
<feature type="binding site" evidence="4">
    <location>
        <begin position="134"/>
        <end position="136"/>
    </location>
    <ligand>
        <name>NAD(+)</name>
        <dbReference type="ChEBI" id="CHEBI:57540"/>
    </ligand>
</feature>
<dbReference type="PIRSF" id="PIRSF000102">
    <property type="entry name" value="Lac_mal_DH"/>
    <property type="match status" value="1"/>
</dbReference>
<dbReference type="GeneID" id="25329700"/>
<keyword evidence="9" id="KW-1185">Reference proteome</keyword>